<evidence type="ECO:0008006" key="3">
    <source>
        <dbReference type="Google" id="ProtNLM"/>
    </source>
</evidence>
<dbReference type="SUPFAM" id="SSF141571">
    <property type="entry name" value="Pentapeptide repeat-like"/>
    <property type="match status" value="1"/>
</dbReference>
<dbReference type="PANTHER" id="PTHR42999">
    <property type="entry name" value="ANTIBIOTIC RESISTANCE PROTEIN MCBG"/>
    <property type="match status" value="1"/>
</dbReference>
<accession>A0A5S9F4M1</accession>
<sequence>MFFSQREYYEETFEDIEVSEQEIRSIEFEDCNFVQCDFSEKIFWECKFSHCHFTQCNLSLMKVAQSTYCDVVFEDSKVMGVNWSEISLPKIPLACPIKFLRCNISNSSFLGMNLPKTSIKDCVAKDVDFREANLCESNLTHTDFSESHFMQTNLSKCDFSHAKNYRIDIAMNKIEKAKFSLPEALSLLYLLDIEIDN</sequence>
<dbReference type="InterPro" id="IPR001646">
    <property type="entry name" value="5peptide_repeat"/>
</dbReference>
<dbReference type="AlphaFoldDB" id="A0A5S9F4M1"/>
<dbReference type="Gene3D" id="2.160.20.80">
    <property type="entry name" value="E3 ubiquitin-protein ligase SopA"/>
    <property type="match status" value="1"/>
</dbReference>
<dbReference type="EMBL" id="AP019860">
    <property type="protein sequence ID" value="BBM85926.1"/>
    <property type="molecule type" value="Genomic_DNA"/>
</dbReference>
<dbReference type="OrthoDB" id="9798656at2"/>
<dbReference type="Pfam" id="PF13599">
    <property type="entry name" value="Pentapeptide_4"/>
    <property type="match status" value="1"/>
</dbReference>
<dbReference type="InterPro" id="IPR052949">
    <property type="entry name" value="PA_immunity-related"/>
</dbReference>
<dbReference type="KEGG" id="uam:UABAM_04312"/>
<dbReference type="PANTHER" id="PTHR42999:SF1">
    <property type="entry name" value="PENTAPEPTIDE REPEAT-CONTAINING PROTEIN"/>
    <property type="match status" value="1"/>
</dbReference>
<gene>
    <name evidence="1" type="ORF">UABAM_04312</name>
</gene>
<dbReference type="Pfam" id="PF00805">
    <property type="entry name" value="Pentapeptide"/>
    <property type="match status" value="1"/>
</dbReference>
<dbReference type="Proteomes" id="UP000326354">
    <property type="component" value="Chromosome"/>
</dbReference>
<organism evidence="1 2">
    <name type="scientific">Uabimicrobium amorphum</name>
    <dbReference type="NCBI Taxonomy" id="2596890"/>
    <lineage>
        <taxon>Bacteria</taxon>
        <taxon>Pseudomonadati</taxon>
        <taxon>Planctomycetota</taxon>
        <taxon>Candidatus Uabimicrobiia</taxon>
        <taxon>Candidatus Uabimicrobiales</taxon>
        <taxon>Candidatus Uabimicrobiaceae</taxon>
        <taxon>Candidatus Uabimicrobium</taxon>
    </lineage>
</organism>
<reference evidence="1 2" key="1">
    <citation type="submission" date="2019-08" db="EMBL/GenBank/DDBJ databases">
        <title>Complete genome sequence of Candidatus Uab amorphum.</title>
        <authorList>
            <person name="Shiratori T."/>
            <person name="Suzuki S."/>
            <person name="Kakizawa Y."/>
            <person name="Ishida K."/>
        </authorList>
    </citation>
    <scope>NUCLEOTIDE SEQUENCE [LARGE SCALE GENOMIC DNA]</scope>
    <source>
        <strain evidence="1 2">SRT547</strain>
    </source>
</reference>
<evidence type="ECO:0000313" key="2">
    <source>
        <dbReference type="Proteomes" id="UP000326354"/>
    </source>
</evidence>
<evidence type="ECO:0000313" key="1">
    <source>
        <dbReference type="EMBL" id="BBM85926.1"/>
    </source>
</evidence>
<name>A0A5S9F4M1_UABAM</name>
<protein>
    <recommendedName>
        <fullName evidence="3">Pentapeptide repeat-containing protein</fullName>
    </recommendedName>
</protein>
<dbReference type="RefSeq" id="WP_151970010.1">
    <property type="nucleotide sequence ID" value="NZ_AP019860.1"/>
</dbReference>
<proteinExistence type="predicted"/>
<keyword evidence="2" id="KW-1185">Reference proteome</keyword>